<evidence type="ECO:0000313" key="3">
    <source>
        <dbReference type="EMBL" id="GFM37615.1"/>
    </source>
</evidence>
<evidence type="ECO:0000313" key="4">
    <source>
        <dbReference type="Proteomes" id="UP000503820"/>
    </source>
</evidence>
<keyword evidence="2" id="KW-0812">Transmembrane</keyword>
<sequence>MVEMVEAEVIEMMDMMDYEVSPMGYLIMGIIWSFAGFLGAHLAYDKGCNPIFWAVVCMIAPIALMAIYGMRKAGEPVPVLLGRGQEEQPGSVEGRAGGLVRRPRTPFPAVPPAAFRKALP</sequence>
<protein>
    <submittedName>
        <fullName evidence="3">Uncharacterized protein</fullName>
    </submittedName>
</protein>
<accession>A0A7J0BWR6</accession>
<name>A0A7J0BWR6_9BACT</name>
<keyword evidence="4" id="KW-1185">Reference proteome</keyword>
<reference evidence="3 4" key="1">
    <citation type="submission" date="2020-05" db="EMBL/GenBank/DDBJ databases">
        <title>Draft genome sequence of Desulfovibrio psychrotolerans JS1T.</title>
        <authorList>
            <person name="Ueno A."/>
            <person name="Tamazawa S."/>
            <person name="Tamamura S."/>
            <person name="Murakami T."/>
            <person name="Kiyama T."/>
            <person name="Inomata H."/>
            <person name="Amano Y."/>
            <person name="Miyakawa K."/>
            <person name="Tamaki H."/>
            <person name="Naganuma T."/>
            <person name="Kaneko K."/>
        </authorList>
    </citation>
    <scope>NUCLEOTIDE SEQUENCE [LARGE SCALE GENOMIC DNA]</scope>
    <source>
        <strain evidence="3 4">JS1</strain>
    </source>
</reference>
<dbReference type="Proteomes" id="UP000503820">
    <property type="component" value="Unassembled WGS sequence"/>
</dbReference>
<dbReference type="AlphaFoldDB" id="A0A7J0BWR6"/>
<keyword evidence="2" id="KW-1133">Transmembrane helix</keyword>
<gene>
    <name evidence="3" type="ORF">DSM19430T_22990</name>
</gene>
<comment type="caution">
    <text evidence="3">The sequence shown here is derived from an EMBL/GenBank/DDBJ whole genome shotgun (WGS) entry which is preliminary data.</text>
</comment>
<dbReference type="RefSeq" id="WP_174410192.1">
    <property type="nucleotide sequence ID" value="NZ_BLVP01000008.1"/>
</dbReference>
<feature type="transmembrane region" description="Helical" evidence="2">
    <location>
        <begin position="23"/>
        <end position="44"/>
    </location>
</feature>
<feature type="region of interest" description="Disordered" evidence="1">
    <location>
        <begin position="82"/>
        <end position="120"/>
    </location>
</feature>
<evidence type="ECO:0000256" key="1">
    <source>
        <dbReference type="SAM" id="MobiDB-lite"/>
    </source>
</evidence>
<organism evidence="3 4">
    <name type="scientific">Desulfovibrio psychrotolerans</name>
    <dbReference type="NCBI Taxonomy" id="415242"/>
    <lineage>
        <taxon>Bacteria</taxon>
        <taxon>Pseudomonadati</taxon>
        <taxon>Thermodesulfobacteriota</taxon>
        <taxon>Desulfovibrionia</taxon>
        <taxon>Desulfovibrionales</taxon>
        <taxon>Desulfovibrionaceae</taxon>
        <taxon>Desulfovibrio</taxon>
    </lineage>
</organism>
<dbReference type="EMBL" id="BLVP01000008">
    <property type="protein sequence ID" value="GFM37615.1"/>
    <property type="molecule type" value="Genomic_DNA"/>
</dbReference>
<feature type="transmembrane region" description="Helical" evidence="2">
    <location>
        <begin position="51"/>
        <end position="70"/>
    </location>
</feature>
<keyword evidence="2" id="KW-0472">Membrane</keyword>
<evidence type="ECO:0000256" key="2">
    <source>
        <dbReference type="SAM" id="Phobius"/>
    </source>
</evidence>
<proteinExistence type="predicted"/>